<protein>
    <submittedName>
        <fullName evidence="1">Zinc-dependent peptidase</fullName>
    </submittedName>
</protein>
<dbReference type="RefSeq" id="WP_146789983.1">
    <property type="nucleotide sequence ID" value="NZ_BAABIO010000003.1"/>
</dbReference>
<keyword evidence="2" id="KW-1185">Reference proteome</keyword>
<dbReference type="Pfam" id="PF06167">
    <property type="entry name" value="Peptidase_M90"/>
    <property type="match status" value="1"/>
</dbReference>
<dbReference type="OrthoDB" id="9786424at2"/>
<evidence type="ECO:0000313" key="2">
    <source>
        <dbReference type="Proteomes" id="UP000321204"/>
    </source>
</evidence>
<dbReference type="GO" id="GO:0005829">
    <property type="term" value="C:cytosol"/>
    <property type="evidence" value="ECO:0007669"/>
    <property type="project" value="TreeGrafter"/>
</dbReference>
<dbReference type="KEGG" id="fgg:FSB75_17095"/>
<dbReference type="EMBL" id="CP042433">
    <property type="protein sequence ID" value="QEC57545.1"/>
    <property type="molecule type" value="Genomic_DNA"/>
</dbReference>
<reference evidence="1 2" key="1">
    <citation type="journal article" date="2015" name="Int. J. Syst. Evol. Microbiol.">
        <title>Flavisolibacter ginsenosidimutans sp. nov., with ginsenoside-converting activity isolated from soil used for cultivating ginseng.</title>
        <authorList>
            <person name="Zhao Y."/>
            <person name="Liu Q."/>
            <person name="Kang M.S."/>
            <person name="Jin F."/>
            <person name="Yu H."/>
            <person name="Im W.T."/>
        </authorList>
    </citation>
    <scope>NUCLEOTIDE SEQUENCE [LARGE SCALE GENOMIC DNA]</scope>
    <source>
        <strain evidence="1 2">Gsoil 636</strain>
    </source>
</reference>
<gene>
    <name evidence="1" type="ORF">FSB75_17095</name>
</gene>
<dbReference type="InterPro" id="IPR042252">
    <property type="entry name" value="MtfA_N"/>
</dbReference>
<proteinExistence type="predicted"/>
<dbReference type="GO" id="GO:0004177">
    <property type="term" value="F:aminopeptidase activity"/>
    <property type="evidence" value="ECO:0007669"/>
    <property type="project" value="TreeGrafter"/>
</dbReference>
<dbReference type="InterPro" id="IPR010384">
    <property type="entry name" value="MtfA_fam"/>
</dbReference>
<dbReference type="Proteomes" id="UP000321204">
    <property type="component" value="Chromosome"/>
</dbReference>
<dbReference type="SUPFAM" id="SSF55486">
    <property type="entry name" value="Metalloproteases ('zincins'), catalytic domain"/>
    <property type="match status" value="1"/>
</dbReference>
<dbReference type="CDD" id="cd20169">
    <property type="entry name" value="Peptidase_M90_mtfA"/>
    <property type="match status" value="1"/>
</dbReference>
<evidence type="ECO:0000313" key="1">
    <source>
        <dbReference type="EMBL" id="QEC57545.1"/>
    </source>
</evidence>
<dbReference type="Gene3D" id="3.40.390.10">
    <property type="entry name" value="Collagenase (Catalytic Domain)"/>
    <property type="match status" value="1"/>
</dbReference>
<dbReference type="PANTHER" id="PTHR30164">
    <property type="entry name" value="MTFA PEPTIDASE"/>
    <property type="match status" value="1"/>
</dbReference>
<dbReference type="InterPro" id="IPR024079">
    <property type="entry name" value="MetalloPept_cat_dom_sf"/>
</dbReference>
<name>A0A5B8UNK2_9BACT</name>
<dbReference type="GO" id="GO:0008237">
    <property type="term" value="F:metallopeptidase activity"/>
    <property type="evidence" value="ECO:0007669"/>
    <property type="project" value="InterPro"/>
</dbReference>
<dbReference type="Gene3D" id="1.10.472.150">
    <property type="entry name" value="Glucose-regulated metallo-peptidase M90, N-terminal domain"/>
    <property type="match status" value="1"/>
</dbReference>
<dbReference type="PANTHER" id="PTHR30164:SF2">
    <property type="entry name" value="PROTEIN MTFA"/>
    <property type="match status" value="1"/>
</dbReference>
<sequence length="255" mass="29331">MVTVLQILFVLALVILLILLVFRTRQAAVFILPDHYLDLLNDYVSFYAALDEDGKKGFEEKFQRFLSTVKITGANADVEDLDRVLIGAAAVIPVYFIPDWEYINLREVLLYPGNFNTDFEQHGRERTISGMVGSGGLENVMILSKWELRQGFIHAGSNRNTAVHEFVHLIDKMDGTLDGVPELLLERKYVGRWETLLEETMQDVRSGRSEIDAYAATSPVECFAVLAEYFFSQPETFRQLHPELYELMRRIFVRR</sequence>
<dbReference type="AlphaFoldDB" id="A0A5B8UNK2"/>
<organism evidence="1 2">
    <name type="scientific">Flavisolibacter ginsenosidimutans</name>
    <dbReference type="NCBI Taxonomy" id="661481"/>
    <lineage>
        <taxon>Bacteria</taxon>
        <taxon>Pseudomonadati</taxon>
        <taxon>Bacteroidota</taxon>
        <taxon>Chitinophagia</taxon>
        <taxon>Chitinophagales</taxon>
        <taxon>Chitinophagaceae</taxon>
        <taxon>Flavisolibacter</taxon>
    </lineage>
</organism>
<accession>A0A5B8UNK2</accession>